<gene>
    <name evidence="2" type="ORF">SDC9_211267</name>
</gene>
<name>A0A645JWD5_9ZZZZ</name>
<organism evidence="2">
    <name type="scientific">bioreactor metagenome</name>
    <dbReference type="NCBI Taxonomy" id="1076179"/>
    <lineage>
        <taxon>unclassified sequences</taxon>
        <taxon>metagenomes</taxon>
        <taxon>ecological metagenomes</taxon>
    </lineage>
</organism>
<dbReference type="AlphaFoldDB" id="A0A645JWD5"/>
<evidence type="ECO:0000256" key="1">
    <source>
        <dbReference type="SAM" id="MobiDB-lite"/>
    </source>
</evidence>
<protein>
    <submittedName>
        <fullName evidence="2">Uncharacterized protein</fullName>
    </submittedName>
</protein>
<accession>A0A645JWD5</accession>
<comment type="caution">
    <text evidence="2">The sequence shown here is derived from an EMBL/GenBank/DDBJ whole genome shotgun (WGS) entry which is preliminary data.</text>
</comment>
<reference evidence="2" key="1">
    <citation type="submission" date="2019-08" db="EMBL/GenBank/DDBJ databases">
        <authorList>
            <person name="Kucharzyk K."/>
            <person name="Murdoch R.W."/>
            <person name="Higgins S."/>
            <person name="Loffler F."/>
        </authorList>
    </citation>
    <scope>NUCLEOTIDE SEQUENCE</scope>
</reference>
<proteinExistence type="predicted"/>
<evidence type="ECO:0000313" key="2">
    <source>
        <dbReference type="EMBL" id="MPN63503.1"/>
    </source>
</evidence>
<dbReference type="EMBL" id="VSSQ01143056">
    <property type="protein sequence ID" value="MPN63503.1"/>
    <property type="molecule type" value="Genomic_DNA"/>
</dbReference>
<sequence>MDHRHHIASGSLRRTAGKNVVHATHQDDAGGVFGTYVPGKACQHPTGGVTVDAPVDSGDADCFRHQRDPAIASAYPISENEAVSQKNCFHRVSSLA</sequence>
<feature type="region of interest" description="Disordered" evidence="1">
    <location>
        <begin position="1"/>
        <end position="23"/>
    </location>
</feature>